<reference evidence="1 2" key="1">
    <citation type="submission" date="2020-12" db="EMBL/GenBank/DDBJ databases">
        <title>Metabolic potential, ecology and presence of endohyphal bacteria is reflected in genomic diversity of Mucoromycotina.</title>
        <authorList>
            <person name="Muszewska A."/>
            <person name="Okrasinska A."/>
            <person name="Steczkiewicz K."/>
            <person name="Drgas O."/>
            <person name="Orlowska M."/>
            <person name="Perlinska-Lenart U."/>
            <person name="Aleksandrzak-Piekarczyk T."/>
            <person name="Szatraj K."/>
            <person name="Zielenkiewicz U."/>
            <person name="Pilsyk S."/>
            <person name="Malc E."/>
            <person name="Mieczkowski P."/>
            <person name="Kruszewska J.S."/>
            <person name="Biernat P."/>
            <person name="Pawlowska J."/>
        </authorList>
    </citation>
    <scope>NUCLEOTIDE SEQUENCE [LARGE SCALE GENOMIC DNA]</scope>
    <source>
        <strain evidence="1 2">CBS 142.35</strain>
    </source>
</reference>
<proteinExistence type="predicted"/>
<dbReference type="OrthoDB" id="2319449at2759"/>
<accession>A0A8H7S299</accession>
<dbReference type="EMBL" id="JAEPRB010000111">
    <property type="protein sequence ID" value="KAG2221350.1"/>
    <property type="molecule type" value="Genomic_DNA"/>
</dbReference>
<dbReference type="Proteomes" id="UP000646827">
    <property type="component" value="Unassembled WGS sequence"/>
</dbReference>
<gene>
    <name evidence="1" type="ORF">INT45_012396</name>
</gene>
<evidence type="ECO:0000313" key="2">
    <source>
        <dbReference type="Proteomes" id="UP000646827"/>
    </source>
</evidence>
<evidence type="ECO:0000313" key="1">
    <source>
        <dbReference type="EMBL" id="KAG2221350.1"/>
    </source>
</evidence>
<feature type="non-terminal residue" evidence="1">
    <location>
        <position position="1"/>
    </location>
</feature>
<protein>
    <submittedName>
        <fullName evidence="1">Uncharacterized protein</fullName>
    </submittedName>
</protein>
<organism evidence="1 2">
    <name type="scientific">Circinella minor</name>
    <dbReference type="NCBI Taxonomy" id="1195481"/>
    <lineage>
        <taxon>Eukaryota</taxon>
        <taxon>Fungi</taxon>
        <taxon>Fungi incertae sedis</taxon>
        <taxon>Mucoromycota</taxon>
        <taxon>Mucoromycotina</taxon>
        <taxon>Mucoromycetes</taxon>
        <taxon>Mucorales</taxon>
        <taxon>Lichtheimiaceae</taxon>
        <taxon>Circinella</taxon>
    </lineage>
</organism>
<keyword evidence="2" id="KW-1185">Reference proteome</keyword>
<name>A0A8H7S299_9FUNG</name>
<dbReference type="AlphaFoldDB" id="A0A8H7S299"/>
<comment type="caution">
    <text evidence="1">The sequence shown here is derived from an EMBL/GenBank/DDBJ whole genome shotgun (WGS) entry which is preliminary data.</text>
</comment>
<sequence length="144" mass="16208">PDCTLMSKTFRVKGTSHSNSDEEALVNMDANIDKGCFGVDITQPAIGEHVSGVFPVQIARDSASPVESVTNVELFKVDLENRQPVKVQDAWTGNTLLYESFNVKDSLKEKASDDKEYAYFYKLSGITQHEEKCEFYSHPFYIDN</sequence>